<gene>
    <name evidence="2" type="ORF">PoB_006503000</name>
</gene>
<dbReference type="AlphaFoldDB" id="A0AAV4D355"/>
<name>A0AAV4D355_9GAST</name>
<accession>A0AAV4D355</accession>
<evidence type="ECO:0000313" key="3">
    <source>
        <dbReference type="Proteomes" id="UP000735302"/>
    </source>
</evidence>
<protein>
    <submittedName>
        <fullName evidence="2">Uncharacterized protein</fullName>
    </submittedName>
</protein>
<evidence type="ECO:0000313" key="2">
    <source>
        <dbReference type="EMBL" id="GFO38525.1"/>
    </source>
</evidence>
<sequence length="78" mass="8604">MIEYGRRKRMGAVCKLFIFLPQVVETSDFVVRAGNAFQEVGGHALSLGQRVMQMGMDLGEVLKQAGKDIYNAGGLRKD</sequence>
<dbReference type="Proteomes" id="UP000735302">
    <property type="component" value="Unassembled WGS sequence"/>
</dbReference>
<dbReference type="EMBL" id="BLXT01007319">
    <property type="protein sequence ID" value="GFO38525.1"/>
    <property type="molecule type" value="Genomic_DNA"/>
</dbReference>
<organism evidence="2 3">
    <name type="scientific">Plakobranchus ocellatus</name>
    <dbReference type="NCBI Taxonomy" id="259542"/>
    <lineage>
        <taxon>Eukaryota</taxon>
        <taxon>Metazoa</taxon>
        <taxon>Spiralia</taxon>
        <taxon>Lophotrochozoa</taxon>
        <taxon>Mollusca</taxon>
        <taxon>Gastropoda</taxon>
        <taxon>Heterobranchia</taxon>
        <taxon>Euthyneura</taxon>
        <taxon>Panpulmonata</taxon>
        <taxon>Sacoglossa</taxon>
        <taxon>Placobranchoidea</taxon>
        <taxon>Plakobranchidae</taxon>
        <taxon>Plakobranchus</taxon>
    </lineage>
</organism>
<keyword evidence="3" id="KW-1185">Reference proteome</keyword>
<keyword evidence="1" id="KW-0732">Signal</keyword>
<evidence type="ECO:0000256" key="1">
    <source>
        <dbReference type="SAM" id="SignalP"/>
    </source>
</evidence>
<comment type="caution">
    <text evidence="2">The sequence shown here is derived from an EMBL/GenBank/DDBJ whole genome shotgun (WGS) entry which is preliminary data.</text>
</comment>
<feature type="signal peptide" evidence="1">
    <location>
        <begin position="1"/>
        <end position="26"/>
    </location>
</feature>
<feature type="chain" id="PRO_5043988457" evidence="1">
    <location>
        <begin position="27"/>
        <end position="78"/>
    </location>
</feature>
<proteinExistence type="predicted"/>
<reference evidence="2 3" key="1">
    <citation type="journal article" date="2021" name="Elife">
        <title>Chloroplast acquisition without the gene transfer in kleptoplastic sea slugs, Plakobranchus ocellatus.</title>
        <authorList>
            <person name="Maeda T."/>
            <person name="Takahashi S."/>
            <person name="Yoshida T."/>
            <person name="Shimamura S."/>
            <person name="Takaki Y."/>
            <person name="Nagai Y."/>
            <person name="Toyoda A."/>
            <person name="Suzuki Y."/>
            <person name="Arimoto A."/>
            <person name="Ishii H."/>
            <person name="Satoh N."/>
            <person name="Nishiyama T."/>
            <person name="Hasebe M."/>
            <person name="Maruyama T."/>
            <person name="Minagawa J."/>
            <person name="Obokata J."/>
            <person name="Shigenobu S."/>
        </authorList>
    </citation>
    <scope>NUCLEOTIDE SEQUENCE [LARGE SCALE GENOMIC DNA]</scope>
</reference>